<sequence>MPNSTRNRRSDHPPNGRRPVCRWPLSAVRSTSPCRGCYLPRSAACAAVSARVAVRACHTAPAAVGGPAAAEVPGDGDDLRPPEIEDRAVPGHWEGDLIIGSTSSKSAIGTLLERTTGYVMLLYLPGDHTARTVADAMIVAMNTLPEQLRRSTTWDQEAEMSRHQQITMATRMPIYLCDPHSPWQRVSNENTNVLLREYFPKGTDLSIHGPGILENVATELNRRPRKRHGYRTPAEVLATLNREPN</sequence>
<dbReference type="PROSITE" id="PS50994">
    <property type="entry name" value="INTEGRASE"/>
    <property type="match status" value="1"/>
</dbReference>
<evidence type="ECO:0000313" key="3">
    <source>
        <dbReference type="Proteomes" id="UP000298433"/>
    </source>
</evidence>
<name>A0A4R8XTN7_9MICO</name>
<dbReference type="InterPro" id="IPR012337">
    <property type="entry name" value="RNaseH-like_sf"/>
</dbReference>
<dbReference type="EMBL" id="SOGN01000032">
    <property type="protein sequence ID" value="TFC81734.1"/>
    <property type="molecule type" value="Genomic_DNA"/>
</dbReference>
<gene>
    <name evidence="2" type="ORF">E3T23_05660</name>
</gene>
<dbReference type="Pfam" id="PF00665">
    <property type="entry name" value="rve"/>
    <property type="match status" value="1"/>
</dbReference>
<evidence type="ECO:0000259" key="1">
    <source>
        <dbReference type="PROSITE" id="PS50994"/>
    </source>
</evidence>
<dbReference type="SUPFAM" id="SSF53098">
    <property type="entry name" value="Ribonuclease H-like"/>
    <property type="match status" value="1"/>
</dbReference>
<dbReference type="GO" id="GO:0005829">
    <property type="term" value="C:cytosol"/>
    <property type="evidence" value="ECO:0007669"/>
    <property type="project" value="TreeGrafter"/>
</dbReference>
<dbReference type="Proteomes" id="UP000298433">
    <property type="component" value="Unassembled WGS sequence"/>
</dbReference>
<proteinExistence type="predicted"/>
<dbReference type="GO" id="GO:0015074">
    <property type="term" value="P:DNA integration"/>
    <property type="evidence" value="ECO:0007669"/>
    <property type="project" value="InterPro"/>
</dbReference>
<dbReference type="InterPro" id="IPR001584">
    <property type="entry name" value="Integrase_cat-core"/>
</dbReference>
<reference evidence="2 3" key="1">
    <citation type="submission" date="2019-03" db="EMBL/GenBank/DDBJ databases">
        <title>Genomics of glacier-inhabiting Cryobacterium strains.</title>
        <authorList>
            <person name="Liu Q."/>
            <person name="Xin Y.-H."/>
        </authorList>
    </citation>
    <scope>NUCLEOTIDE SEQUENCE [LARGE SCALE GENOMIC DNA]</scope>
    <source>
        <strain evidence="2 3">TMT2-48-2</strain>
    </source>
</reference>
<protein>
    <submittedName>
        <fullName evidence="2">IS30 family transposase</fullName>
    </submittedName>
</protein>
<dbReference type="PANTHER" id="PTHR10948:SF23">
    <property type="entry name" value="TRANSPOSASE INSI FOR INSERTION SEQUENCE ELEMENT IS30A-RELATED"/>
    <property type="match status" value="1"/>
</dbReference>
<dbReference type="NCBIfam" id="NF033563">
    <property type="entry name" value="transpos_IS30"/>
    <property type="match status" value="1"/>
</dbReference>
<keyword evidence="3" id="KW-1185">Reference proteome</keyword>
<dbReference type="PANTHER" id="PTHR10948">
    <property type="entry name" value="TRANSPOSASE"/>
    <property type="match status" value="1"/>
</dbReference>
<dbReference type="InterPro" id="IPR053392">
    <property type="entry name" value="Transposase_IS30-like"/>
</dbReference>
<dbReference type="GO" id="GO:0032196">
    <property type="term" value="P:transposition"/>
    <property type="evidence" value="ECO:0007669"/>
    <property type="project" value="TreeGrafter"/>
</dbReference>
<dbReference type="GO" id="GO:0004803">
    <property type="term" value="F:transposase activity"/>
    <property type="evidence" value="ECO:0007669"/>
    <property type="project" value="TreeGrafter"/>
</dbReference>
<dbReference type="AlphaFoldDB" id="A0A4R8XTN7"/>
<accession>A0A4R8XTN7</accession>
<evidence type="ECO:0000313" key="2">
    <source>
        <dbReference type="EMBL" id="TFC81734.1"/>
    </source>
</evidence>
<comment type="caution">
    <text evidence="2">The sequence shown here is derived from an EMBL/GenBank/DDBJ whole genome shotgun (WGS) entry which is preliminary data.</text>
</comment>
<dbReference type="Gene3D" id="3.30.420.10">
    <property type="entry name" value="Ribonuclease H-like superfamily/Ribonuclease H"/>
    <property type="match status" value="1"/>
</dbReference>
<dbReference type="InterPro" id="IPR051917">
    <property type="entry name" value="Transposase-Integrase"/>
</dbReference>
<organism evidence="2 3">
    <name type="scientific">Cryobacterium cheniae</name>
    <dbReference type="NCBI Taxonomy" id="1259262"/>
    <lineage>
        <taxon>Bacteria</taxon>
        <taxon>Bacillati</taxon>
        <taxon>Actinomycetota</taxon>
        <taxon>Actinomycetes</taxon>
        <taxon>Micrococcales</taxon>
        <taxon>Microbacteriaceae</taxon>
        <taxon>Cryobacterium</taxon>
    </lineage>
</organism>
<feature type="domain" description="Integrase catalytic" evidence="1">
    <location>
        <begin position="86"/>
        <end position="241"/>
    </location>
</feature>
<dbReference type="InterPro" id="IPR036397">
    <property type="entry name" value="RNaseH_sf"/>
</dbReference>
<dbReference type="GO" id="GO:0003676">
    <property type="term" value="F:nucleic acid binding"/>
    <property type="evidence" value="ECO:0007669"/>
    <property type="project" value="InterPro"/>
</dbReference>
<dbReference type="OrthoDB" id="9803231at2"/>